<feature type="domain" description="Cytosolic fatty-acid binding proteins" evidence="4">
    <location>
        <begin position="6"/>
        <end position="23"/>
    </location>
</feature>
<dbReference type="PRINTS" id="PR00178">
    <property type="entry name" value="FATTYACIDBP"/>
</dbReference>
<evidence type="ECO:0000256" key="3">
    <source>
        <dbReference type="SAM" id="MobiDB-lite"/>
    </source>
</evidence>
<dbReference type="InterPro" id="IPR012674">
    <property type="entry name" value="Calycin"/>
</dbReference>
<organism evidence="5">
    <name type="scientific">Equus asinus asinus</name>
    <dbReference type="NCBI Taxonomy" id="83772"/>
    <lineage>
        <taxon>Eukaryota</taxon>
        <taxon>Metazoa</taxon>
        <taxon>Chordata</taxon>
        <taxon>Craniata</taxon>
        <taxon>Vertebrata</taxon>
        <taxon>Euteleostomi</taxon>
        <taxon>Mammalia</taxon>
        <taxon>Eutheria</taxon>
        <taxon>Laurasiatheria</taxon>
        <taxon>Perissodactyla</taxon>
        <taxon>Equidae</taxon>
        <taxon>Equus</taxon>
    </lineage>
</organism>
<dbReference type="InterPro" id="IPR000463">
    <property type="entry name" value="Fatty_acid-bd"/>
</dbReference>
<evidence type="ECO:0000256" key="2">
    <source>
        <dbReference type="RuleBase" id="RU003696"/>
    </source>
</evidence>
<dbReference type="InterPro" id="IPR000566">
    <property type="entry name" value="Lipocln_cytosolic_FA-bd_dom"/>
</dbReference>
<protein>
    <recommendedName>
        <fullName evidence="4">Cytosolic fatty-acid binding proteins domain-containing protein</fullName>
    </recommendedName>
</protein>
<dbReference type="SUPFAM" id="SSF50814">
    <property type="entry name" value="Lipocalins"/>
    <property type="match status" value="1"/>
</dbReference>
<dbReference type="InterPro" id="IPR031259">
    <property type="entry name" value="ILBP"/>
</dbReference>
<comment type="similarity">
    <text evidence="1 2">Belongs to the calycin superfamily. Fatty-acid binding protein (FABP) family.</text>
</comment>
<dbReference type="AlphaFoldDB" id="A0A8C4PQD5"/>
<proteinExistence type="inferred from homology"/>
<keyword evidence="2" id="KW-0813">Transport</keyword>
<dbReference type="Gene3D" id="2.40.128.20">
    <property type="match status" value="1"/>
</dbReference>
<feature type="compositionally biased region" description="Basic residues" evidence="3">
    <location>
        <begin position="190"/>
        <end position="199"/>
    </location>
</feature>
<evidence type="ECO:0000256" key="1">
    <source>
        <dbReference type="ARBA" id="ARBA00008390"/>
    </source>
</evidence>
<evidence type="ECO:0000313" key="5">
    <source>
        <dbReference type="Ensembl" id="ENSEASP00005022927.1"/>
    </source>
</evidence>
<reference evidence="5" key="1">
    <citation type="submission" date="2023-03" db="UniProtKB">
        <authorList>
            <consortium name="Ensembl"/>
        </authorList>
    </citation>
    <scope>IDENTIFICATION</scope>
</reference>
<dbReference type="PROSITE" id="PS00214">
    <property type="entry name" value="FABP"/>
    <property type="match status" value="1"/>
</dbReference>
<accession>A0A8C4PQD5</accession>
<name>A0A8C4PQD5_EQUAS</name>
<feature type="region of interest" description="Disordered" evidence="3">
    <location>
        <begin position="184"/>
        <end position="211"/>
    </location>
</feature>
<dbReference type="PANTHER" id="PTHR11955">
    <property type="entry name" value="FATTY ACID BINDING PROTEIN"/>
    <property type="match status" value="1"/>
</dbReference>
<dbReference type="Pfam" id="PF00061">
    <property type="entry name" value="Lipocalin"/>
    <property type="match status" value="1"/>
</dbReference>
<evidence type="ECO:0000259" key="4">
    <source>
        <dbReference type="PROSITE" id="PS00214"/>
    </source>
</evidence>
<dbReference type="Ensembl" id="ENSEAST00005024878.1">
    <property type="protein sequence ID" value="ENSEASP00005022927.1"/>
    <property type="gene ID" value="ENSEASG00005015620.1"/>
</dbReference>
<dbReference type="GO" id="GO:0008289">
    <property type="term" value="F:lipid binding"/>
    <property type="evidence" value="ECO:0007669"/>
    <property type="project" value="InterPro"/>
</dbReference>
<sequence>MPNFAGTWKMRSSENFDELLKALGVNAMLRKVAVAAASKPHVEIRQDGDQFYIKTSTTVRTTEINFKVGEGFEEETVDGRKCRVRPQSLGSVRGSPLPTRGPLQPDAPISPFAACGALFLAGRVHWLFAERVCATGLPWAQEKVLPLSPPNPMPKPPPEVLTAAIKARALGCAACPAAASAALCGDPPRQRRRRGRRRLQGPPGSPAAPLPRFLPQVERQLSRPAPPGSLGPLGTLWIQFQQSRWLQHLYCPPSA</sequence>